<accession>A0AAW1X703</accession>
<feature type="compositionally biased region" description="Low complexity" evidence="2">
    <location>
        <begin position="169"/>
        <end position="179"/>
    </location>
</feature>
<dbReference type="Proteomes" id="UP001457282">
    <property type="component" value="Unassembled WGS sequence"/>
</dbReference>
<comment type="caution">
    <text evidence="4">The sequence shown here is derived from an EMBL/GenBank/DDBJ whole genome shotgun (WGS) entry which is preliminary data.</text>
</comment>
<dbReference type="PROSITE" id="PS50157">
    <property type="entry name" value="ZINC_FINGER_C2H2_2"/>
    <property type="match status" value="1"/>
</dbReference>
<proteinExistence type="predicted"/>
<reference evidence="4 5" key="1">
    <citation type="journal article" date="2023" name="G3 (Bethesda)">
        <title>A chromosome-length genome assembly and annotation of blackberry (Rubus argutus, cv. 'Hillquist').</title>
        <authorList>
            <person name="Bruna T."/>
            <person name="Aryal R."/>
            <person name="Dudchenko O."/>
            <person name="Sargent D.J."/>
            <person name="Mead D."/>
            <person name="Buti M."/>
            <person name="Cavallini A."/>
            <person name="Hytonen T."/>
            <person name="Andres J."/>
            <person name="Pham M."/>
            <person name="Weisz D."/>
            <person name="Mascagni F."/>
            <person name="Usai G."/>
            <person name="Natali L."/>
            <person name="Bassil N."/>
            <person name="Fernandez G.E."/>
            <person name="Lomsadze A."/>
            <person name="Armour M."/>
            <person name="Olukolu B."/>
            <person name="Poorten T."/>
            <person name="Britton C."/>
            <person name="Davik J."/>
            <person name="Ashrafi H."/>
            <person name="Aiden E.L."/>
            <person name="Borodovsky M."/>
            <person name="Worthington M."/>
        </authorList>
    </citation>
    <scope>NUCLEOTIDE SEQUENCE [LARGE SCALE GENOMIC DNA]</scope>
    <source>
        <strain evidence="4">PI 553951</strain>
    </source>
</reference>
<dbReference type="GO" id="GO:0008270">
    <property type="term" value="F:zinc ion binding"/>
    <property type="evidence" value="ECO:0007669"/>
    <property type="project" value="UniProtKB-KW"/>
</dbReference>
<feature type="region of interest" description="Disordered" evidence="2">
    <location>
        <begin position="135"/>
        <end position="179"/>
    </location>
</feature>
<dbReference type="InterPro" id="IPR045320">
    <property type="entry name" value="JAGGED/SL1-like"/>
</dbReference>
<dbReference type="EMBL" id="JBEDUW010000004">
    <property type="protein sequence ID" value="KAK9932761.1"/>
    <property type="molecule type" value="Genomic_DNA"/>
</dbReference>
<evidence type="ECO:0000256" key="2">
    <source>
        <dbReference type="SAM" id="MobiDB-lite"/>
    </source>
</evidence>
<organism evidence="4 5">
    <name type="scientific">Rubus argutus</name>
    <name type="common">Southern blackberry</name>
    <dbReference type="NCBI Taxonomy" id="59490"/>
    <lineage>
        <taxon>Eukaryota</taxon>
        <taxon>Viridiplantae</taxon>
        <taxon>Streptophyta</taxon>
        <taxon>Embryophyta</taxon>
        <taxon>Tracheophyta</taxon>
        <taxon>Spermatophyta</taxon>
        <taxon>Magnoliopsida</taxon>
        <taxon>eudicotyledons</taxon>
        <taxon>Gunneridae</taxon>
        <taxon>Pentapetalae</taxon>
        <taxon>rosids</taxon>
        <taxon>fabids</taxon>
        <taxon>Rosales</taxon>
        <taxon>Rosaceae</taxon>
        <taxon>Rosoideae</taxon>
        <taxon>Rosoideae incertae sedis</taxon>
        <taxon>Rubus</taxon>
    </lineage>
</organism>
<feature type="region of interest" description="Disordered" evidence="2">
    <location>
        <begin position="1"/>
        <end position="22"/>
    </location>
</feature>
<dbReference type="AlphaFoldDB" id="A0AAW1X703"/>
<evidence type="ECO:0000256" key="1">
    <source>
        <dbReference type="PROSITE-ProRule" id="PRU00042"/>
    </source>
</evidence>
<protein>
    <recommendedName>
        <fullName evidence="3">C2H2-type domain-containing protein</fullName>
    </recommendedName>
</protein>
<dbReference type="GO" id="GO:0003700">
    <property type="term" value="F:DNA-binding transcription factor activity"/>
    <property type="evidence" value="ECO:0007669"/>
    <property type="project" value="InterPro"/>
</dbReference>
<sequence>MEGERPVAEVCTNSSDASNKVKEINVVDEQQQQKPEGEAEAQAEANLELALYKPNLVEDGSEEMNGVGGERKKEKDDNRVFKCNFCNRNFSTSQALGGHQNAHKAERQIAKRRSQGTGCGWWRCWVVEASLLKPSPKHPNKDHRLTFRGLQNSSNTNELGYGSRTTNASSRLEGTSSSSTNDFSNFGATWNLNAIKNNNNPPSPSFSLLSQAEQPPPKCDEINDDDIDLTLKL</sequence>
<keyword evidence="1" id="KW-0862">Zinc</keyword>
<evidence type="ECO:0000313" key="4">
    <source>
        <dbReference type="EMBL" id="KAK9932761.1"/>
    </source>
</evidence>
<keyword evidence="1" id="KW-0863">Zinc-finger</keyword>
<dbReference type="SUPFAM" id="SSF57667">
    <property type="entry name" value="beta-beta-alpha zinc fingers"/>
    <property type="match status" value="1"/>
</dbReference>
<keyword evidence="5" id="KW-1185">Reference proteome</keyword>
<name>A0AAW1X703_RUBAR</name>
<dbReference type="Pfam" id="PF13912">
    <property type="entry name" value="zf-C2H2_6"/>
    <property type="match status" value="1"/>
</dbReference>
<feature type="domain" description="C2H2-type" evidence="3">
    <location>
        <begin position="81"/>
        <end position="108"/>
    </location>
</feature>
<keyword evidence="1" id="KW-0479">Metal-binding</keyword>
<evidence type="ECO:0000313" key="5">
    <source>
        <dbReference type="Proteomes" id="UP001457282"/>
    </source>
</evidence>
<dbReference type="PANTHER" id="PTHR45730:SF109">
    <property type="entry name" value="ZINC FINGER PROTEIN KNUCKLES"/>
    <property type="match status" value="1"/>
</dbReference>
<evidence type="ECO:0000259" key="3">
    <source>
        <dbReference type="PROSITE" id="PS50157"/>
    </source>
</evidence>
<dbReference type="InterPro" id="IPR036236">
    <property type="entry name" value="Znf_C2H2_sf"/>
</dbReference>
<dbReference type="InterPro" id="IPR013087">
    <property type="entry name" value="Znf_C2H2_type"/>
</dbReference>
<feature type="region of interest" description="Disordered" evidence="2">
    <location>
        <begin position="194"/>
        <end position="225"/>
    </location>
</feature>
<gene>
    <name evidence="4" type="ORF">M0R45_019983</name>
</gene>
<dbReference type="PROSITE" id="PS00028">
    <property type="entry name" value="ZINC_FINGER_C2H2_1"/>
    <property type="match status" value="1"/>
</dbReference>
<dbReference type="Gene3D" id="3.30.160.60">
    <property type="entry name" value="Classic Zinc Finger"/>
    <property type="match status" value="1"/>
</dbReference>
<feature type="compositionally biased region" description="Low complexity" evidence="2">
    <location>
        <begin position="194"/>
        <end position="210"/>
    </location>
</feature>
<feature type="compositionally biased region" description="Polar residues" evidence="2">
    <location>
        <begin position="149"/>
        <end position="168"/>
    </location>
</feature>
<dbReference type="PANTHER" id="PTHR45730">
    <property type="entry name" value="ZINC FINGER PROTEIN JAGGED"/>
    <property type="match status" value="1"/>
</dbReference>